<dbReference type="Proteomes" id="UP000095287">
    <property type="component" value="Unplaced"/>
</dbReference>
<accession>A0A1I7YKX1</accession>
<feature type="chain" id="PRO_5009312365" evidence="1">
    <location>
        <begin position="22"/>
        <end position="114"/>
    </location>
</feature>
<sequence>MASTVTAILILLSVAISLAAAYRSNYGGYNNYNYGGYGNNGYGNYNYYNSYNPYRNYNNNGYGYYNNYNNYNGYSNYNYSPFQNGGTTAGGTYVGSPLARIWLTCNGIGCPARG</sequence>
<organism evidence="2 3">
    <name type="scientific">Steinernema glaseri</name>
    <dbReference type="NCBI Taxonomy" id="37863"/>
    <lineage>
        <taxon>Eukaryota</taxon>
        <taxon>Metazoa</taxon>
        <taxon>Ecdysozoa</taxon>
        <taxon>Nematoda</taxon>
        <taxon>Chromadorea</taxon>
        <taxon>Rhabditida</taxon>
        <taxon>Tylenchina</taxon>
        <taxon>Panagrolaimomorpha</taxon>
        <taxon>Strongyloidoidea</taxon>
        <taxon>Steinernematidae</taxon>
        <taxon>Steinernema</taxon>
    </lineage>
</organism>
<evidence type="ECO:0000313" key="2">
    <source>
        <dbReference type="Proteomes" id="UP000095287"/>
    </source>
</evidence>
<keyword evidence="2" id="KW-1185">Reference proteome</keyword>
<proteinExistence type="predicted"/>
<keyword evidence="1" id="KW-0732">Signal</keyword>
<evidence type="ECO:0000256" key="1">
    <source>
        <dbReference type="SAM" id="SignalP"/>
    </source>
</evidence>
<name>A0A1I7YKX1_9BILA</name>
<feature type="signal peptide" evidence="1">
    <location>
        <begin position="1"/>
        <end position="21"/>
    </location>
</feature>
<dbReference type="AlphaFoldDB" id="A0A1I7YKX1"/>
<protein>
    <submittedName>
        <fullName evidence="3">Uncharacterized protein</fullName>
    </submittedName>
</protein>
<reference evidence="3" key="1">
    <citation type="submission" date="2016-11" db="UniProtKB">
        <authorList>
            <consortium name="WormBaseParasite"/>
        </authorList>
    </citation>
    <scope>IDENTIFICATION</scope>
</reference>
<evidence type="ECO:0000313" key="3">
    <source>
        <dbReference type="WBParaSite" id="L893_g17406.t1"/>
    </source>
</evidence>
<dbReference type="WBParaSite" id="L893_g17406.t1">
    <property type="protein sequence ID" value="L893_g17406.t1"/>
    <property type="gene ID" value="L893_g17406"/>
</dbReference>